<reference evidence="1 2" key="1">
    <citation type="submission" date="2021-12" db="EMBL/GenBank/DDBJ databases">
        <title>Genome sequence of Kibdelosporangium philippinense ATCC 49844.</title>
        <authorList>
            <person name="Fedorov E.A."/>
            <person name="Omeragic M."/>
            <person name="Shalygina K.F."/>
            <person name="Maclea K.S."/>
        </authorList>
    </citation>
    <scope>NUCLEOTIDE SEQUENCE [LARGE SCALE GENOMIC DNA]</scope>
    <source>
        <strain evidence="1 2">ATCC 49844</strain>
    </source>
</reference>
<dbReference type="Proteomes" id="UP001521150">
    <property type="component" value="Unassembled WGS sequence"/>
</dbReference>
<evidence type="ECO:0000313" key="2">
    <source>
        <dbReference type="Proteomes" id="UP001521150"/>
    </source>
</evidence>
<organism evidence="1 2">
    <name type="scientific">Kibdelosporangium philippinense</name>
    <dbReference type="NCBI Taxonomy" id="211113"/>
    <lineage>
        <taxon>Bacteria</taxon>
        <taxon>Bacillati</taxon>
        <taxon>Actinomycetota</taxon>
        <taxon>Actinomycetes</taxon>
        <taxon>Pseudonocardiales</taxon>
        <taxon>Pseudonocardiaceae</taxon>
        <taxon>Kibdelosporangium</taxon>
    </lineage>
</organism>
<evidence type="ECO:0000313" key="1">
    <source>
        <dbReference type="EMBL" id="MCE7008727.1"/>
    </source>
</evidence>
<evidence type="ECO:0008006" key="3">
    <source>
        <dbReference type="Google" id="ProtNLM"/>
    </source>
</evidence>
<protein>
    <recommendedName>
        <fullName evidence="3">HK97 gp10 family phage protein</fullName>
    </recommendedName>
</protein>
<dbReference type="RefSeq" id="WP_233730198.1">
    <property type="nucleotide sequence ID" value="NZ_JAJVCN010000003.1"/>
</dbReference>
<dbReference type="EMBL" id="JAJVCN010000003">
    <property type="protein sequence ID" value="MCE7008727.1"/>
    <property type="molecule type" value="Genomic_DNA"/>
</dbReference>
<sequence length="139" mass="15331">MDIEPIKISGLNEFNRNLRQMNASLPKGLRLANNEAAGVVVDWAQPRVPRKTGRAAASVKVRSTRTMARVSGGSKSVSYFAWLNYGGRVGRAGSVRRQFIKEGRYLYPGYAKNRDKVRAILLSALVEVAKDAGLEVTHE</sequence>
<gene>
    <name evidence="1" type="ORF">LWC34_38840</name>
</gene>
<keyword evidence="2" id="KW-1185">Reference proteome</keyword>
<proteinExistence type="predicted"/>
<accession>A0ABS8ZSC6</accession>
<comment type="caution">
    <text evidence="1">The sequence shown here is derived from an EMBL/GenBank/DDBJ whole genome shotgun (WGS) entry which is preliminary data.</text>
</comment>
<name>A0ABS8ZSC6_9PSEU</name>